<accession>A0A134B3Z5</accession>
<protein>
    <recommendedName>
        <fullName evidence="2">site-specific DNA-methyltransferase (adenine-specific)</fullName>
        <ecNumber evidence="2">2.1.1.72</ecNumber>
    </recommendedName>
</protein>
<dbReference type="InterPro" id="IPR029063">
    <property type="entry name" value="SAM-dependent_MTases_sf"/>
</dbReference>
<evidence type="ECO:0000313" key="8">
    <source>
        <dbReference type="EMBL" id="KXB74642.1"/>
    </source>
</evidence>
<dbReference type="PATRIC" id="fig|419005.5.peg.1994"/>
<dbReference type="Pfam" id="PF01555">
    <property type="entry name" value="N6_N4_Mtase"/>
    <property type="match status" value="1"/>
</dbReference>
<evidence type="ECO:0000256" key="3">
    <source>
        <dbReference type="ARBA" id="ARBA00022603"/>
    </source>
</evidence>
<dbReference type="EMBL" id="LSDL01000142">
    <property type="protein sequence ID" value="KXB74642.1"/>
    <property type="molecule type" value="Genomic_DNA"/>
</dbReference>
<evidence type="ECO:0000259" key="7">
    <source>
        <dbReference type="Pfam" id="PF01555"/>
    </source>
</evidence>
<dbReference type="SUPFAM" id="SSF53335">
    <property type="entry name" value="S-adenosyl-L-methionine-dependent methyltransferases"/>
    <property type="match status" value="1"/>
</dbReference>
<dbReference type="GO" id="GO:0003677">
    <property type="term" value="F:DNA binding"/>
    <property type="evidence" value="ECO:0007669"/>
    <property type="project" value="InterPro"/>
</dbReference>
<organism evidence="8">
    <name type="scientific">Prevotella amnii</name>
    <dbReference type="NCBI Taxonomy" id="419005"/>
    <lineage>
        <taxon>Bacteria</taxon>
        <taxon>Pseudomonadati</taxon>
        <taxon>Bacteroidota</taxon>
        <taxon>Bacteroidia</taxon>
        <taxon>Bacteroidales</taxon>
        <taxon>Prevotellaceae</taxon>
        <taxon>Prevotella</taxon>
    </lineage>
</organism>
<dbReference type="Proteomes" id="UP000070531">
    <property type="component" value="Unassembled WGS sequence"/>
</dbReference>
<dbReference type="EC" id="2.1.1.72" evidence="2"/>
<reference evidence="8 9" key="1">
    <citation type="submission" date="2016-01" db="EMBL/GenBank/DDBJ databases">
        <authorList>
            <person name="Oliw E.H."/>
        </authorList>
    </citation>
    <scope>NUCLEOTIDE SEQUENCE [LARGE SCALE GENOMIC DNA]</scope>
    <source>
        <strain evidence="8 9">DNF00307</strain>
    </source>
</reference>
<dbReference type="PROSITE" id="PS00092">
    <property type="entry name" value="N6_MTASE"/>
    <property type="match status" value="1"/>
</dbReference>
<dbReference type="InterPro" id="IPR002052">
    <property type="entry name" value="DNA_methylase_N6_adenine_CS"/>
</dbReference>
<keyword evidence="4 8" id="KW-0808">Transferase</keyword>
<evidence type="ECO:0000256" key="2">
    <source>
        <dbReference type="ARBA" id="ARBA00011900"/>
    </source>
</evidence>
<evidence type="ECO:0000256" key="1">
    <source>
        <dbReference type="ARBA" id="ARBA00006594"/>
    </source>
</evidence>
<dbReference type="PRINTS" id="PR00506">
    <property type="entry name" value="D21N6MTFRASE"/>
</dbReference>
<dbReference type="InterPro" id="IPR002295">
    <property type="entry name" value="N4/N6-MTase_EcoPI_Mod-like"/>
</dbReference>
<comment type="caution">
    <text evidence="8">The sequence shown here is derived from an EMBL/GenBank/DDBJ whole genome shotgun (WGS) entry which is preliminary data.</text>
</comment>
<name>A0A134B3Z5_9BACT</name>
<dbReference type="GO" id="GO:0032259">
    <property type="term" value="P:methylation"/>
    <property type="evidence" value="ECO:0007669"/>
    <property type="project" value="UniProtKB-KW"/>
</dbReference>
<dbReference type="RefSeq" id="WP_231725342.1">
    <property type="nucleotide sequence ID" value="NZ_KQ960570.1"/>
</dbReference>
<comment type="similarity">
    <text evidence="1">Belongs to the N(4)/N(6)-methyltransferase family.</text>
</comment>
<comment type="catalytic activity">
    <reaction evidence="6">
        <text>a 2'-deoxyadenosine in DNA + S-adenosyl-L-methionine = an N(6)-methyl-2'-deoxyadenosine in DNA + S-adenosyl-L-homocysteine + H(+)</text>
        <dbReference type="Rhea" id="RHEA:15197"/>
        <dbReference type="Rhea" id="RHEA-COMP:12418"/>
        <dbReference type="Rhea" id="RHEA-COMP:12419"/>
        <dbReference type="ChEBI" id="CHEBI:15378"/>
        <dbReference type="ChEBI" id="CHEBI:57856"/>
        <dbReference type="ChEBI" id="CHEBI:59789"/>
        <dbReference type="ChEBI" id="CHEBI:90615"/>
        <dbReference type="ChEBI" id="CHEBI:90616"/>
        <dbReference type="EC" id="2.1.1.72"/>
    </reaction>
</comment>
<proteinExistence type="inferred from homology"/>
<dbReference type="STRING" id="419005.HMPREF1860_01991"/>
<feature type="domain" description="DNA methylase N-4/N-6" evidence="7">
    <location>
        <begin position="81"/>
        <end position="295"/>
    </location>
</feature>
<evidence type="ECO:0000256" key="6">
    <source>
        <dbReference type="ARBA" id="ARBA00047942"/>
    </source>
</evidence>
<dbReference type="GO" id="GO:0008170">
    <property type="term" value="F:N-methyltransferase activity"/>
    <property type="evidence" value="ECO:0007669"/>
    <property type="project" value="InterPro"/>
</dbReference>
<keyword evidence="3 8" id="KW-0489">Methyltransferase</keyword>
<evidence type="ECO:0000256" key="4">
    <source>
        <dbReference type="ARBA" id="ARBA00022679"/>
    </source>
</evidence>
<dbReference type="Gene3D" id="3.40.50.150">
    <property type="entry name" value="Vaccinia Virus protein VP39"/>
    <property type="match status" value="1"/>
</dbReference>
<evidence type="ECO:0000313" key="9">
    <source>
        <dbReference type="Proteomes" id="UP000070531"/>
    </source>
</evidence>
<evidence type="ECO:0000256" key="5">
    <source>
        <dbReference type="ARBA" id="ARBA00022691"/>
    </source>
</evidence>
<sequence length="337" mass="39404">MTLKVFARYTEKNFIVKNIIYIINMPNKSHFNSGLRAMVQQSRDGVEHSSTIHGKAVEKTVHAIYIEDAVRFLKKMPDSSVQLILIDPPYNLDLDYWDTYPNYLEWAKEWLDEIYRVLSDSGSCVIFGEFQFQDLKHGDLLEVLHYARHNTKLRLINLIIWYYKNGMSTHRYFANRHEEAIWLSKTKKYYFDLDSVRVPYDEESKKAALKYKRLIPENIEKGKNPTNVWEIGRLNGNSSERVGHPTQKPIELIRRFVKGLSYEGSVVLDFFAGSGTTGRVCIEENRHSIMVDADALLKTYFQKHIDKMEAMFAKPYEIIESPSITEFLELVNKVNKE</sequence>
<dbReference type="InterPro" id="IPR002941">
    <property type="entry name" value="DNA_methylase_N4/N6"/>
</dbReference>
<dbReference type="AlphaFoldDB" id="A0A134B3Z5"/>
<dbReference type="GO" id="GO:0009007">
    <property type="term" value="F:site-specific DNA-methyltransferase (adenine-specific) activity"/>
    <property type="evidence" value="ECO:0007669"/>
    <property type="project" value="UniProtKB-EC"/>
</dbReference>
<gene>
    <name evidence="8" type="ORF">HMPREF1860_01991</name>
</gene>
<keyword evidence="5" id="KW-0949">S-adenosyl-L-methionine</keyword>